<evidence type="ECO:0000313" key="3">
    <source>
        <dbReference type="Proteomes" id="UP000018721"/>
    </source>
</evidence>
<sequence length="56" mass="5831">MSAFACESSAQTAPLGEGGTHACPSQASRHGEQLVREVSRLFLVSVGIAIIFGARK</sequence>
<evidence type="ECO:0000256" key="1">
    <source>
        <dbReference type="SAM" id="MobiDB-lite"/>
    </source>
</evidence>
<comment type="caution">
    <text evidence="2">The sequence shown here is derived from an EMBL/GenBank/DDBJ whole genome shotgun (WGS) entry which is preliminary data.</text>
</comment>
<dbReference type="HOGENOM" id="CLU_3018457_0_0_1"/>
<dbReference type="Proteomes" id="UP000018721">
    <property type="component" value="Unassembled WGS sequence"/>
</dbReference>
<feature type="region of interest" description="Disordered" evidence="1">
    <location>
        <begin position="1"/>
        <end position="29"/>
    </location>
</feature>
<organism evidence="2 3">
    <name type="scientific">Phytophthora nicotianae P1569</name>
    <dbReference type="NCBI Taxonomy" id="1317065"/>
    <lineage>
        <taxon>Eukaryota</taxon>
        <taxon>Sar</taxon>
        <taxon>Stramenopiles</taxon>
        <taxon>Oomycota</taxon>
        <taxon>Peronosporomycetes</taxon>
        <taxon>Peronosporales</taxon>
        <taxon>Peronosporaceae</taxon>
        <taxon>Phytophthora</taxon>
    </lineage>
</organism>
<dbReference type="EMBL" id="ANIZ01001774">
    <property type="protein sequence ID" value="ETI44828.1"/>
    <property type="molecule type" value="Genomic_DNA"/>
</dbReference>
<evidence type="ECO:0000313" key="2">
    <source>
        <dbReference type="EMBL" id="ETI44828.1"/>
    </source>
</evidence>
<dbReference type="AlphaFoldDB" id="V9F254"/>
<proteinExistence type="predicted"/>
<reference evidence="2 3" key="1">
    <citation type="submission" date="2013-11" db="EMBL/GenBank/DDBJ databases">
        <title>The Genome Sequence of Phytophthora parasitica P1569.</title>
        <authorList>
            <consortium name="The Broad Institute Genomics Platform"/>
            <person name="Russ C."/>
            <person name="Tyler B."/>
            <person name="Panabieres F."/>
            <person name="Shan W."/>
            <person name="Tripathy S."/>
            <person name="Grunwald N."/>
            <person name="Machado M."/>
            <person name="Johnson C.S."/>
            <person name="Arredondo F."/>
            <person name="Hong C."/>
            <person name="Coffey M."/>
            <person name="Young S.K."/>
            <person name="Zeng Q."/>
            <person name="Gargeya S."/>
            <person name="Fitzgerald M."/>
            <person name="Abouelleil A."/>
            <person name="Alvarado L."/>
            <person name="Chapman S.B."/>
            <person name="Gainer-Dewar J."/>
            <person name="Goldberg J."/>
            <person name="Griggs A."/>
            <person name="Gujja S."/>
            <person name="Hansen M."/>
            <person name="Howarth C."/>
            <person name="Imamovic A."/>
            <person name="Ireland A."/>
            <person name="Larimer J."/>
            <person name="McCowan C."/>
            <person name="Murphy C."/>
            <person name="Pearson M."/>
            <person name="Poon T.W."/>
            <person name="Priest M."/>
            <person name="Roberts A."/>
            <person name="Saif S."/>
            <person name="Shea T."/>
            <person name="Sykes S."/>
            <person name="Wortman J."/>
            <person name="Nusbaum C."/>
            <person name="Birren B."/>
        </authorList>
    </citation>
    <scope>NUCLEOTIDE SEQUENCE [LARGE SCALE GENOMIC DNA]</scope>
    <source>
        <strain evidence="2 3">P1569</strain>
    </source>
</reference>
<protein>
    <submittedName>
        <fullName evidence="2">Uncharacterized protein</fullName>
    </submittedName>
</protein>
<keyword evidence="3" id="KW-1185">Reference proteome</keyword>
<gene>
    <name evidence="2" type="ORF">F443_10491</name>
</gene>
<accession>V9F254</accession>
<name>V9F254_PHYNI</name>